<dbReference type="SMART" id="SM01420">
    <property type="entry name" value="TRP_2"/>
    <property type="match status" value="1"/>
</dbReference>
<feature type="transmembrane region" description="Helical" evidence="6">
    <location>
        <begin position="410"/>
        <end position="432"/>
    </location>
</feature>
<proteinExistence type="predicted"/>
<evidence type="ECO:0000313" key="9">
    <source>
        <dbReference type="Proteomes" id="UP000007110"/>
    </source>
</evidence>
<evidence type="ECO:0000256" key="1">
    <source>
        <dbReference type="ARBA" id="ARBA00022448"/>
    </source>
</evidence>
<reference evidence="9" key="1">
    <citation type="submission" date="2015-02" db="EMBL/GenBank/DDBJ databases">
        <title>Genome sequencing for Strongylocentrotus purpuratus.</title>
        <authorList>
            <person name="Murali S."/>
            <person name="Liu Y."/>
            <person name="Vee V."/>
            <person name="English A."/>
            <person name="Wang M."/>
            <person name="Skinner E."/>
            <person name="Han Y."/>
            <person name="Muzny D.M."/>
            <person name="Worley K.C."/>
            <person name="Gibbs R.A."/>
        </authorList>
    </citation>
    <scope>NUCLEOTIDE SEQUENCE</scope>
</reference>
<keyword evidence="3" id="KW-0406">Ion transport</keyword>
<feature type="transmembrane region" description="Helical" evidence="6">
    <location>
        <begin position="289"/>
        <end position="310"/>
    </location>
</feature>
<dbReference type="Proteomes" id="UP000007110">
    <property type="component" value="Unassembled WGS sequence"/>
</dbReference>
<reference evidence="8" key="2">
    <citation type="submission" date="2021-01" db="UniProtKB">
        <authorList>
            <consortium name="EnsemblMetazoa"/>
        </authorList>
    </citation>
    <scope>IDENTIFICATION</scope>
</reference>
<dbReference type="RefSeq" id="XP_030835036.1">
    <property type="nucleotide sequence ID" value="XM_030979176.1"/>
</dbReference>
<evidence type="ECO:0000256" key="6">
    <source>
        <dbReference type="SAM" id="Phobius"/>
    </source>
</evidence>
<dbReference type="GO" id="GO:0034703">
    <property type="term" value="C:cation channel complex"/>
    <property type="evidence" value="ECO:0000318"/>
    <property type="project" value="GO_Central"/>
</dbReference>
<keyword evidence="6" id="KW-0812">Transmembrane</keyword>
<dbReference type="AlphaFoldDB" id="A0A7M7NE40"/>
<dbReference type="GO" id="GO:0051480">
    <property type="term" value="P:regulation of cytosolic calcium ion concentration"/>
    <property type="evidence" value="ECO:0000318"/>
    <property type="project" value="GO_Central"/>
</dbReference>
<dbReference type="GO" id="GO:0070588">
    <property type="term" value="P:calcium ion transmembrane transport"/>
    <property type="evidence" value="ECO:0000318"/>
    <property type="project" value="GO_Central"/>
</dbReference>
<dbReference type="Pfam" id="PF08344">
    <property type="entry name" value="TRP_2"/>
    <property type="match status" value="1"/>
</dbReference>
<feature type="transmembrane region" description="Helical" evidence="6">
    <location>
        <begin position="254"/>
        <end position="277"/>
    </location>
</feature>
<feature type="domain" description="Transient receptor ion channel" evidence="7">
    <location>
        <begin position="136"/>
        <end position="198"/>
    </location>
</feature>
<dbReference type="GO" id="GO:0005886">
    <property type="term" value="C:plasma membrane"/>
    <property type="evidence" value="ECO:0000318"/>
    <property type="project" value="GO_Central"/>
</dbReference>
<dbReference type="GO" id="GO:0070679">
    <property type="term" value="F:inositol 1,4,5 trisphosphate binding"/>
    <property type="evidence" value="ECO:0000318"/>
    <property type="project" value="GO_Central"/>
</dbReference>
<sequence>MGMETVQTGECFELKERNPSQDEESVDMSSRFEDVEKALFAAIEEGDEVAVEYILQAIKINQLQRDFRDEIGRSTYDYVIEGGFVPILESLLDAGIPLGDALLRSIAASWHEGTVFICNYVMTLPPEVLLKAGVSPLAKPQASQKSTASLTDVVSLLDYYRAVSSEAYLGLAHPDPLDNAFRLSRKLRELGNDWEEFNAEFFRMAEKLQTLFTQSSIPTRNPMSKVETAIAYQQKDAMSFAFYQVFASTSNLRLVLMTSLLVIAYPFISVVFLAYQGDVLTKLLRTPHIKLWMSFGSDVTLLICVALNSILDKQDYTYPILCVHVVILVHCIGLVWKHVQEIFSRGFIKFIKYYMNVAEVLIVTLCFGFVTSDWIGRVQHDDKLQRLEVETNLTSQCTSWSCAEWNNPVIVSNALCGLVVILCVFRTFHSVVTSYHAIFVIWKSTIGAIRDLVRFSAILGGVLVSVAVGMNAMSLSEFYAQPSQCRNGLAVETCSIWDERFITLPKSMSTLYWALFAVRGQTVRQSFGDDTVFALIYYVFFAAYFILAVVLGLNLFIAIMTSQLTKVQVGRRA</sequence>
<name>A0A7M7NE40_STRPU</name>
<keyword evidence="1" id="KW-0813">Transport</keyword>
<evidence type="ECO:0000259" key="7">
    <source>
        <dbReference type="SMART" id="SM01420"/>
    </source>
</evidence>
<feature type="transmembrane region" description="Helical" evidence="6">
    <location>
        <begin position="316"/>
        <end position="336"/>
    </location>
</feature>
<dbReference type="EnsemblMetazoa" id="XM_030979176">
    <property type="protein sequence ID" value="XP_030835036"/>
    <property type="gene ID" value="LOC594542"/>
</dbReference>
<evidence type="ECO:0000256" key="5">
    <source>
        <dbReference type="SAM" id="MobiDB-lite"/>
    </source>
</evidence>
<accession>A0A7M7NE40</accession>
<dbReference type="InterPro" id="IPR002153">
    <property type="entry name" value="TRPC_channel"/>
</dbReference>
<evidence type="ECO:0000313" key="8">
    <source>
        <dbReference type="EnsemblMetazoa" id="XP_030835036"/>
    </source>
</evidence>
<evidence type="ECO:0000256" key="4">
    <source>
        <dbReference type="ARBA" id="ARBA00023303"/>
    </source>
</evidence>
<dbReference type="GeneID" id="594542"/>
<keyword evidence="6" id="KW-1133">Transmembrane helix</keyword>
<protein>
    <recommendedName>
        <fullName evidence="7">Transient receptor ion channel domain-containing protein</fullName>
    </recommendedName>
</protein>
<dbReference type="PANTHER" id="PTHR10117">
    <property type="entry name" value="TRANSIENT RECEPTOR POTENTIAL CHANNEL"/>
    <property type="match status" value="1"/>
</dbReference>
<dbReference type="PANTHER" id="PTHR10117:SF54">
    <property type="entry name" value="TRANSIENT RECEPTOR POTENTIAL-GAMMA PROTEIN"/>
    <property type="match status" value="1"/>
</dbReference>
<evidence type="ECO:0000256" key="3">
    <source>
        <dbReference type="ARBA" id="ARBA00023065"/>
    </source>
</evidence>
<dbReference type="GO" id="GO:0015279">
    <property type="term" value="F:store-operated calcium channel activity"/>
    <property type="evidence" value="ECO:0000318"/>
    <property type="project" value="GO_Central"/>
</dbReference>
<keyword evidence="6" id="KW-0472">Membrane</keyword>
<dbReference type="InterPro" id="IPR013555">
    <property type="entry name" value="TRP_dom"/>
</dbReference>
<feature type="transmembrane region" description="Helical" evidence="6">
    <location>
        <begin position="535"/>
        <end position="557"/>
    </location>
</feature>
<feature type="region of interest" description="Disordered" evidence="5">
    <location>
        <begin position="1"/>
        <end position="27"/>
    </location>
</feature>
<feature type="transmembrane region" description="Helical" evidence="6">
    <location>
        <begin position="357"/>
        <end position="376"/>
    </location>
</feature>
<keyword evidence="2" id="KW-0677">Repeat</keyword>
<feature type="transmembrane region" description="Helical" evidence="6">
    <location>
        <begin position="452"/>
        <end position="473"/>
    </location>
</feature>
<organism evidence="8 9">
    <name type="scientific">Strongylocentrotus purpuratus</name>
    <name type="common">Purple sea urchin</name>
    <dbReference type="NCBI Taxonomy" id="7668"/>
    <lineage>
        <taxon>Eukaryota</taxon>
        <taxon>Metazoa</taxon>
        <taxon>Echinodermata</taxon>
        <taxon>Eleutherozoa</taxon>
        <taxon>Echinozoa</taxon>
        <taxon>Echinoidea</taxon>
        <taxon>Euechinoidea</taxon>
        <taxon>Echinacea</taxon>
        <taxon>Camarodonta</taxon>
        <taxon>Echinidea</taxon>
        <taxon>Strongylocentrotidae</taxon>
        <taxon>Strongylocentrotus</taxon>
    </lineage>
</organism>
<keyword evidence="9" id="KW-1185">Reference proteome</keyword>
<dbReference type="InParanoid" id="A0A7M7NE40"/>
<dbReference type="KEGG" id="spu:594542"/>
<keyword evidence="4" id="KW-0407">Ion channel</keyword>
<evidence type="ECO:0000256" key="2">
    <source>
        <dbReference type="ARBA" id="ARBA00022737"/>
    </source>
</evidence>